<dbReference type="OrthoDB" id="3689580at2759"/>
<dbReference type="VEuPathDB" id="FungiDB:JI435_444690"/>
<evidence type="ECO:0000313" key="2">
    <source>
        <dbReference type="Proteomes" id="UP000663193"/>
    </source>
</evidence>
<dbReference type="AlphaFoldDB" id="A0A7U2NPD2"/>
<keyword evidence="2" id="KW-1185">Reference proteome</keyword>
<sequence length="112" mass="13229">MNELSCVIRAKSQGARVVHDTRNSGFQLDFNNNTEDWMKLTPYNKLKMIRGMYRTIEKSESEEKHINGLFFLEVPHHADGVLKHVTDNVKDQVSKDLYIPWHQIKPVEFEEW</sequence>
<name>A0A7U2NPD2_PHANO</name>
<dbReference type="KEGG" id="pno:SNOG_05907"/>
<organism evidence="1 2">
    <name type="scientific">Phaeosphaeria nodorum (strain SN15 / ATCC MYA-4574 / FGSC 10173)</name>
    <name type="common">Glume blotch fungus</name>
    <name type="synonym">Parastagonospora nodorum</name>
    <dbReference type="NCBI Taxonomy" id="321614"/>
    <lineage>
        <taxon>Eukaryota</taxon>
        <taxon>Fungi</taxon>
        <taxon>Dikarya</taxon>
        <taxon>Ascomycota</taxon>
        <taxon>Pezizomycotina</taxon>
        <taxon>Dothideomycetes</taxon>
        <taxon>Pleosporomycetidae</taxon>
        <taxon>Pleosporales</taxon>
        <taxon>Pleosporineae</taxon>
        <taxon>Phaeosphaeriaceae</taxon>
        <taxon>Parastagonospora</taxon>
    </lineage>
</organism>
<proteinExistence type="predicted"/>
<protein>
    <submittedName>
        <fullName evidence="1">Uncharacterized protein</fullName>
    </submittedName>
</protein>
<dbReference type="EMBL" id="CP069041">
    <property type="protein sequence ID" value="QRD05627.1"/>
    <property type="molecule type" value="Genomic_DNA"/>
</dbReference>
<gene>
    <name evidence="1" type="ORF">JI435_444690</name>
</gene>
<dbReference type="RefSeq" id="XP_001796301.1">
    <property type="nucleotide sequence ID" value="XM_001796249.1"/>
</dbReference>
<evidence type="ECO:0000313" key="1">
    <source>
        <dbReference type="EMBL" id="QRD05627.1"/>
    </source>
</evidence>
<accession>A0A7U2NPD2</accession>
<reference evidence="2" key="1">
    <citation type="journal article" date="2021" name="BMC Genomics">
        <title>Chromosome-level genome assembly and manually-curated proteome of model necrotroph Parastagonospora nodorum Sn15 reveals a genome-wide trove of candidate effector homologs, and redundancy of virulence-related functions within an accessory chromosome.</title>
        <authorList>
            <person name="Bertazzoni S."/>
            <person name="Jones D.A.B."/>
            <person name="Phan H.T."/>
            <person name="Tan K.-C."/>
            <person name="Hane J.K."/>
        </authorList>
    </citation>
    <scope>NUCLEOTIDE SEQUENCE [LARGE SCALE GENOMIC DNA]</scope>
    <source>
        <strain evidence="2">SN15 / ATCC MYA-4574 / FGSC 10173)</strain>
    </source>
</reference>
<dbReference type="Proteomes" id="UP000663193">
    <property type="component" value="Chromosome 19"/>
</dbReference>